<evidence type="ECO:0000256" key="4">
    <source>
        <dbReference type="ARBA" id="ARBA00022989"/>
    </source>
</evidence>
<dbReference type="GO" id="GO:0005794">
    <property type="term" value="C:Golgi apparatus"/>
    <property type="evidence" value="ECO:0007669"/>
    <property type="project" value="TreeGrafter"/>
</dbReference>
<evidence type="ECO:0000259" key="9">
    <source>
        <dbReference type="SMART" id="SM00602"/>
    </source>
</evidence>
<dbReference type="GO" id="GO:0006896">
    <property type="term" value="P:Golgi to vacuole transport"/>
    <property type="evidence" value="ECO:0007669"/>
    <property type="project" value="TreeGrafter"/>
</dbReference>
<dbReference type="SUPFAM" id="SSF110296">
    <property type="entry name" value="Oligoxyloglucan reducing end-specific cellobiohydrolase"/>
    <property type="match status" value="2"/>
</dbReference>
<evidence type="ECO:0000313" key="10">
    <source>
        <dbReference type="EMBL" id="KAG1788428.1"/>
    </source>
</evidence>
<keyword evidence="6" id="KW-0325">Glycoprotein</keyword>
<feature type="transmembrane region" description="Helical" evidence="7">
    <location>
        <begin position="1346"/>
        <end position="1368"/>
    </location>
</feature>
<dbReference type="FunFam" id="3.30.60.270:FF:000005">
    <property type="entry name" value="Sortilin"/>
    <property type="match status" value="1"/>
</dbReference>
<feature type="domain" description="VPS10" evidence="9">
    <location>
        <begin position="51"/>
        <end position="688"/>
    </location>
</feature>
<dbReference type="Pfam" id="PF15901">
    <property type="entry name" value="Sortilin_C"/>
    <property type="match status" value="2"/>
</dbReference>
<sequence>MAPWHRTAAFIWSTLAFLLYFGYTSAADPEHAISYFNNPPTRLFFFDDTTSVIYHDANFGDIHVSQDEGKTWKRADDIPPGEAAMFMEHPFNNRVAFVLTNSYTHYRTDDRGKSWRTFEVPELVGYIQKPLSFHSDPKKSEYTLFQATKCDQIPWGEQCKDVTYYTKDGFVSSPQLLLEDVSRCQFAHSSKDFKHDAHEDLIYCVAYDTSATAGSHNIASSRLYSSTDFFATKQNEDLGIGKNAKGVVAFAIVSKFAVVALKDLTPGSEGDMLLYVTVDTKEWAKAHFPHASQARLRENAYTIVESTVHSLAVDVVLHDITTVGTLFVSNSNGTYFVESLMNTNRNMMGYVDYETIYGVEGVGIANVVANAQDVERKMAAKQLRSVITFDDGSSWNSLAAPSGTCSSESCSLHLHSVTDMHNYGPVFSSPAPGFVMGVGSVGKALAPYDESNTYMSKDAGLTWTMVREGACQYEFGDSGSVIVVVDDEEPTNSIMYSTDMGQTWNTYNIEIRFRAKGLTTVSDSTSQKFLLLGQVVRQSPQSNEGRNAAIYLDFAALGRPQCGPNDKESWYARANTKSECIMGAKQWYTRRKAGADCYMGEKFHDPEVHDDKCPCEEHDYECDYNYVRSDGKCVPSGPERIPSTQCTLGTPGETYMGSSGYRKIPGNKCEGGSRMDEPMSKDCSGAEPVEGAIVYQTHPFASDIVQSEFFKDSKTVLVRLADFTIWQSSNEGYTWEQKFPEERFLVFYMHTHTDDRAYLITDSKRFYYTTDTGRYWHPSEAPSPPNTFGAQVVRFQPRSEYLIWIGNVDCQSGYETCRAQAQYTWNNGRDWRLVEDYVVNCDWARDEDLRIDSSQILCESYADKQGSQVFFGKENALQLVSGTDYYAKKTKLFDHVVGFTKFSEFLIVAEYLPMRGTLNLQVSLDGRTFASGNFPPGMHPDSHAYTVLESSTKSIFLHMTMNEFPTPWGNILKSNSNGTYFGLSIDNVNRNNGGFVDFEKLAGLDGIAIINIVANPAEAALTGHKVLQTRITHNDGGTWKPLLPPSVDSLGVKYPCTSVGCALHVHGYTERFDARATYSSPSIVGVVMAVGNVGESLAAYTESDTFLSRDGGFTWEEVHKDAHLWEFGDSGSIIVIVNDEEPTDHVLFTTDEGLTWREFKFTTEKIRVRDIMTVPEDTSRKFMLLGRYPATAGSVIVHLDFSSLTHRRCLMDAEKPGHDDFELWSPSEERDSLCLFGRQTLYHRRKRDVNCVVGDTPKALDNIVRNCTCAVEDFECEFNYVHNGEGQCVLVPGMTARPPDDSCRNGEDYWYEPTAYRKVDYSSCEGGDRIDRGTQHLCPGINGHSAIFWMMVILFPFAITALVAWWWYSKSGMARGQVKSTSRVRCDYSHGSGSGAMATLASVPWFLLGLAGIAFEYIASSLESVSMGYRARRGYRDVPVDEDAQVLRFEDEE</sequence>
<dbReference type="OrthoDB" id="443634at2759"/>
<evidence type="ECO:0000313" key="11">
    <source>
        <dbReference type="Proteomes" id="UP000719766"/>
    </source>
</evidence>
<proteinExistence type="predicted"/>
<keyword evidence="3" id="KW-0677">Repeat</keyword>
<dbReference type="InterPro" id="IPR006581">
    <property type="entry name" value="VPS10"/>
</dbReference>
<dbReference type="EMBL" id="JABBWE010000068">
    <property type="protein sequence ID" value="KAG1788428.1"/>
    <property type="molecule type" value="Genomic_DNA"/>
</dbReference>
<feature type="signal peptide" evidence="8">
    <location>
        <begin position="1"/>
        <end position="26"/>
    </location>
</feature>
<dbReference type="InterPro" id="IPR031777">
    <property type="entry name" value="Sortilin_C"/>
</dbReference>
<dbReference type="Proteomes" id="UP000719766">
    <property type="component" value="Unassembled WGS sequence"/>
</dbReference>
<dbReference type="Gene3D" id="2.10.70.80">
    <property type="match status" value="2"/>
</dbReference>
<evidence type="ECO:0000256" key="1">
    <source>
        <dbReference type="ARBA" id="ARBA00004370"/>
    </source>
</evidence>
<comment type="subcellular location">
    <subcellularLocation>
        <location evidence="1">Membrane</location>
    </subcellularLocation>
</comment>
<keyword evidence="5 7" id="KW-0472">Membrane</keyword>
<dbReference type="Gene3D" id="2.130.10.10">
    <property type="entry name" value="YVTN repeat-like/Quinoprotein amine dehydrogenase"/>
    <property type="match status" value="3"/>
</dbReference>
<feature type="chain" id="PRO_5040387615" description="VPS10 domain-containing protein" evidence="8">
    <location>
        <begin position="27"/>
        <end position="1453"/>
    </location>
</feature>
<dbReference type="GO" id="GO:0006895">
    <property type="term" value="P:Golgi to endosome transport"/>
    <property type="evidence" value="ECO:0007669"/>
    <property type="project" value="TreeGrafter"/>
</dbReference>
<feature type="domain" description="VPS10" evidence="9">
    <location>
        <begin position="714"/>
        <end position="1343"/>
    </location>
</feature>
<dbReference type="SMART" id="SM00602">
    <property type="entry name" value="VPS10"/>
    <property type="match status" value="2"/>
</dbReference>
<dbReference type="GeneID" id="64593209"/>
<evidence type="ECO:0000256" key="2">
    <source>
        <dbReference type="ARBA" id="ARBA00022692"/>
    </source>
</evidence>
<evidence type="ECO:0000256" key="5">
    <source>
        <dbReference type="ARBA" id="ARBA00023136"/>
    </source>
</evidence>
<evidence type="ECO:0000256" key="7">
    <source>
        <dbReference type="SAM" id="Phobius"/>
    </source>
</evidence>
<comment type="caution">
    <text evidence="10">The sequence shown here is derived from an EMBL/GenBank/DDBJ whole genome shotgun (WGS) entry which is preliminary data.</text>
</comment>
<dbReference type="InterPro" id="IPR015943">
    <property type="entry name" value="WD40/YVTN_repeat-like_dom_sf"/>
</dbReference>
<organism evidence="10 11">
    <name type="scientific">Suillus plorans</name>
    <dbReference type="NCBI Taxonomy" id="116603"/>
    <lineage>
        <taxon>Eukaryota</taxon>
        <taxon>Fungi</taxon>
        <taxon>Dikarya</taxon>
        <taxon>Basidiomycota</taxon>
        <taxon>Agaricomycotina</taxon>
        <taxon>Agaricomycetes</taxon>
        <taxon>Agaricomycetidae</taxon>
        <taxon>Boletales</taxon>
        <taxon>Suillineae</taxon>
        <taxon>Suillaceae</taxon>
        <taxon>Suillus</taxon>
    </lineage>
</organism>
<feature type="non-terminal residue" evidence="10">
    <location>
        <position position="1"/>
    </location>
</feature>
<evidence type="ECO:0000256" key="8">
    <source>
        <dbReference type="SAM" id="SignalP"/>
    </source>
</evidence>
<protein>
    <recommendedName>
        <fullName evidence="9">VPS10 domain-containing protein</fullName>
    </recommendedName>
</protein>
<dbReference type="RefSeq" id="XP_041155656.1">
    <property type="nucleotide sequence ID" value="XM_041299445.1"/>
</dbReference>
<dbReference type="Pfam" id="PF15902">
    <property type="entry name" value="Sortilin-Vps10"/>
    <property type="match status" value="2"/>
</dbReference>
<evidence type="ECO:0000256" key="3">
    <source>
        <dbReference type="ARBA" id="ARBA00022737"/>
    </source>
</evidence>
<accession>A0A9P7AGP4</accession>
<dbReference type="PANTHER" id="PTHR12106:SF27">
    <property type="entry name" value="SORTILIN-RELATED RECEPTOR"/>
    <property type="match status" value="1"/>
</dbReference>
<dbReference type="GO" id="GO:0005829">
    <property type="term" value="C:cytosol"/>
    <property type="evidence" value="ECO:0007669"/>
    <property type="project" value="GOC"/>
</dbReference>
<dbReference type="InterPro" id="IPR031778">
    <property type="entry name" value="Sortilin_N"/>
</dbReference>
<keyword evidence="4 7" id="KW-1133">Transmembrane helix</keyword>
<evidence type="ECO:0000256" key="6">
    <source>
        <dbReference type="ARBA" id="ARBA00023180"/>
    </source>
</evidence>
<dbReference type="GO" id="GO:0006623">
    <property type="term" value="P:protein targeting to vacuole"/>
    <property type="evidence" value="ECO:0007669"/>
    <property type="project" value="TreeGrafter"/>
</dbReference>
<reference evidence="10" key="1">
    <citation type="journal article" date="2020" name="New Phytol.">
        <title>Comparative genomics reveals dynamic genome evolution in host specialist ectomycorrhizal fungi.</title>
        <authorList>
            <person name="Lofgren L.A."/>
            <person name="Nguyen N.H."/>
            <person name="Vilgalys R."/>
            <person name="Ruytinx J."/>
            <person name="Liao H.L."/>
            <person name="Branco S."/>
            <person name="Kuo A."/>
            <person name="LaButti K."/>
            <person name="Lipzen A."/>
            <person name="Andreopoulos W."/>
            <person name="Pangilinan J."/>
            <person name="Riley R."/>
            <person name="Hundley H."/>
            <person name="Na H."/>
            <person name="Barry K."/>
            <person name="Grigoriev I.V."/>
            <person name="Stajich J.E."/>
            <person name="Kennedy P.G."/>
        </authorList>
    </citation>
    <scope>NUCLEOTIDE SEQUENCE</scope>
    <source>
        <strain evidence="10">S12</strain>
    </source>
</reference>
<dbReference type="InterPro" id="IPR050310">
    <property type="entry name" value="VPS10-sortilin"/>
</dbReference>
<dbReference type="GO" id="GO:0016020">
    <property type="term" value="C:membrane"/>
    <property type="evidence" value="ECO:0007669"/>
    <property type="project" value="UniProtKB-SubCell"/>
</dbReference>
<name>A0A9P7AGP4_9AGAM</name>
<gene>
    <name evidence="10" type="ORF">HD556DRAFT_1297844</name>
</gene>
<keyword evidence="11" id="KW-1185">Reference proteome</keyword>
<dbReference type="PANTHER" id="PTHR12106">
    <property type="entry name" value="SORTILIN RELATED"/>
    <property type="match status" value="1"/>
</dbReference>
<dbReference type="Gene3D" id="3.30.60.270">
    <property type="match status" value="2"/>
</dbReference>
<keyword evidence="8" id="KW-0732">Signal</keyword>
<keyword evidence="2 7" id="KW-0812">Transmembrane</keyword>